<reference evidence="2 3" key="1">
    <citation type="submission" date="2017-07" db="EMBL/GenBank/DDBJ databases">
        <title>Leptospira spp. isolated from tropical soils.</title>
        <authorList>
            <person name="Thibeaux R."/>
            <person name="Iraola G."/>
            <person name="Ferres I."/>
            <person name="Bierque E."/>
            <person name="Girault D."/>
            <person name="Soupe-Gilbert M.-E."/>
            <person name="Picardeau M."/>
            <person name="Goarant C."/>
        </authorList>
    </citation>
    <scope>NUCLEOTIDE SEQUENCE [LARGE SCALE GENOMIC DNA]</scope>
    <source>
        <strain evidence="2 3">FH2-B-A1</strain>
    </source>
</reference>
<dbReference type="Pfam" id="PF01370">
    <property type="entry name" value="Epimerase"/>
    <property type="match status" value="1"/>
</dbReference>
<dbReference type="InterPro" id="IPR050177">
    <property type="entry name" value="Lipid_A_modif_metabolic_enz"/>
</dbReference>
<dbReference type="InterPro" id="IPR036291">
    <property type="entry name" value="NAD(P)-bd_dom_sf"/>
</dbReference>
<keyword evidence="3" id="KW-1185">Reference proteome</keyword>
<evidence type="ECO:0000259" key="1">
    <source>
        <dbReference type="Pfam" id="PF01370"/>
    </source>
</evidence>
<protein>
    <submittedName>
        <fullName evidence="2">Epimerase</fullName>
    </submittedName>
</protein>
<accession>A0A2N0AH63</accession>
<sequence length="321" mass="36305">MKVLITGGAGYIGTTLIKHISKNFPDWKILTTDIKPLQGLDSISNLEFQNLDISQRDDVLKLIQNWKPNSIVHLASILNPPPGMSEAIQHKIDVEGTKNVLDGAILSETEQVVITSSGAAYGYHKENKDWIEESDPIRGHSAFVYSRHKREVEEILSEYRMKHPKLKQLILRPGTILGPTVNNLITDMFQKPFVMGVLGHLSPFVFIWDEDVIQIITKGILEKKEGAFNLAGDGAMTLKEISSMIGKTYIAIPSFILQSTLFVLKFFHLTQYGPDQIDFLRYRPVLSNKQLKTVFGYIPKYTSKETFIQYLKAKGVPYHET</sequence>
<comment type="caution">
    <text evidence="2">The sequence shown here is derived from an EMBL/GenBank/DDBJ whole genome shotgun (WGS) entry which is preliminary data.</text>
</comment>
<proteinExistence type="predicted"/>
<dbReference type="SUPFAM" id="SSF51735">
    <property type="entry name" value="NAD(P)-binding Rossmann-fold domains"/>
    <property type="match status" value="1"/>
</dbReference>
<dbReference type="AlphaFoldDB" id="A0A2N0AH63"/>
<feature type="domain" description="NAD-dependent epimerase/dehydratase" evidence="1">
    <location>
        <begin position="3"/>
        <end position="190"/>
    </location>
</feature>
<dbReference type="RefSeq" id="WP_100743582.1">
    <property type="nucleotide sequence ID" value="NZ_NPDW01000002.1"/>
</dbReference>
<evidence type="ECO:0000313" key="2">
    <source>
        <dbReference type="EMBL" id="PJZ83629.1"/>
    </source>
</evidence>
<gene>
    <name evidence="2" type="ORF">CH364_15655</name>
</gene>
<dbReference type="Proteomes" id="UP000232145">
    <property type="component" value="Unassembled WGS sequence"/>
</dbReference>
<evidence type="ECO:0000313" key="3">
    <source>
        <dbReference type="Proteomes" id="UP000232145"/>
    </source>
</evidence>
<dbReference type="PANTHER" id="PTHR43245">
    <property type="entry name" value="BIFUNCTIONAL POLYMYXIN RESISTANCE PROTEIN ARNA"/>
    <property type="match status" value="1"/>
</dbReference>
<dbReference type="Gene3D" id="3.40.50.720">
    <property type="entry name" value="NAD(P)-binding Rossmann-like Domain"/>
    <property type="match status" value="1"/>
</dbReference>
<dbReference type="EMBL" id="NPDX01000005">
    <property type="protein sequence ID" value="PJZ83629.1"/>
    <property type="molecule type" value="Genomic_DNA"/>
</dbReference>
<name>A0A2N0AH63_9LEPT</name>
<dbReference type="OrthoDB" id="9807212at2"/>
<organism evidence="2 3">
    <name type="scientific">Leptospira harrisiae</name>
    <dbReference type="NCBI Taxonomy" id="2023189"/>
    <lineage>
        <taxon>Bacteria</taxon>
        <taxon>Pseudomonadati</taxon>
        <taxon>Spirochaetota</taxon>
        <taxon>Spirochaetia</taxon>
        <taxon>Leptospirales</taxon>
        <taxon>Leptospiraceae</taxon>
        <taxon>Leptospira</taxon>
    </lineage>
</organism>
<dbReference type="InterPro" id="IPR001509">
    <property type="entry name" value="Epimerase_deHydtase"/>
</dbReference>